<evidence type="ECO:0000313" key="6">
    <source>
        <dbReference type="WBParaSite" id="BXY_1423600.1"/>
    </source>
</evidence>
<proteinExistence type="inferred from homology"/>
<dbReference type="Proteomes" id="UP000095284">
    <property type="component" value="Unplaced"/>
</dbReference>
<keyword evidence="1" id="KW-1133">Transmembrane helix</keyword>
<name>A0A1I7SMF2_BURXY</name>
<comment type="similarity">
    <text evidence="1">Belongs to the Tango11 family.</text>
</comment>
<dbReference type="PANTHER" id="PTHR16501:SF6">
    <property type="entry name" value="TRANSPORT AND GOLGI ORGANIZATION PROTEIN 11"/>
    <property type="match status" value="1"/>
</dbReference>
<evidence type="ECO:0000313" key="2">
    <source>
        <dbReference type="EMBL" id="CAD5234406.1"/>
    </source>
</evidence>
<evidence type="ECO:0000313" key="5">
    <source>
        <dbReference type="Proteomes" id="UP000659654"/>
    </source>
</evidence>
<evidence type="ECO:0000313" key="4">
    <source>
        <dbReference type="Proteomes" id="UP000095284"/>
    </source>
</evidence>
<dbReference type="PANTHER" id="PTHR16501">
    <property type="entry name" value="TRANSPORT AND GOLGI ORGANIZATION PROTEIN 11"/>
    <property type="match status" value="1"/>
</dbReference>
<dbReference type="GO" id="GO:0090141">
    <property type="term" value="P:positive regulation of mitochondrial fission"/>
    <property type="evidence" value="ECO:0007669"/>
    <property type="project" value="UniProtKB-UniRule"/>
</dbReference>
<reference evidence="6" key="1">
    <citation type="submission" date="2016-11" db="UniProtKB">
        <authorList>
            <consortium name="WormBaseParasite"/>
        </authorList>
    </citation>
    <scope>IDENTIFICATION</scope>
</reference>
<comment type="function">
    <text evidence="1">Plays a role in mitochondrial and peroxisomal fission. Promotes the recruitment and association of the fission mediator dynamin-related protein 1 (DNM1L) to the mitochondrial surface.</text>
</comment>
<dbReference type="SMR" id="A0A1I7SMF2"/>
<dbReference type="OrthoDB" id="5986838at2759"/>
<dbReference type="Proteomes" id="UP000659654">
    <property type="component" value="Unassembled WGS sequence"/>
</dbReference>
<dbReference type="Proteomes" id="UP000582659">
    <property type="component" value="Unassembled WGS sequence"/>
</dbReference>
<dbReference type="GO" id="GO:0005777">
    <property type="term" value="C:peroxisome"/>
    <property type="evidence" value="ECO:0007669"/>
    <property type="project" value="UniProtKB-SubCell"/>
</dbReference>
<dbReference type="GO" id="GO:0000266">
    <property type="term" value="P:mitochondrial fission"/>
    <property type="evidence" value="ECO:0007669"/>
    <property type="project" value="UniProtKB-UniRule"/>
</dbReference>
<evidence type="ECO:0000313" key="3">
    <source>
        <dbReference type="EMBL" id="CAG9130166.1"/>
    </source>
</evidence>
<feature type="transmembrane region" description="Helical" evidence="1">
    <location>
        <begin position="161"/>
        <end position="179"/>
    </location>
</feature>
<dbReference type="AlphaFoldDB" id="A0A1I7SMF2"/>
<organism evidence="4 6">
    <name type="scientific">Bursaphelenchus xylophilus</name>
    <name type="common">Pinewood nematode worm</name>
    <name type="synonym">Aphelenchoides xylophilus</name>
    <dbReference type="NCBI Taxonomy" id="6326"/>
    <lineage>
        <taxon>Eukaryota</taxon>
        <taxon>Metazoa</taxon>
        <taxon>Ecdysozoa</taxon>
        <taxon>Nematoda</taxon>
        <taxon>Chromadorea</taxon>
        <taxon>Rhabditida</taxon>
        <taxon>Tylenchina</taxon>
        <taxon>Tylenchomorpha</taxon>
        <taxon>Aphelenchoidea</taxon>
        <taxon>Aphelenchoididae</taxon>
        <taxon>Bursaphelenchus</taxon>
    </lineage>
</organism>
<dbReference type="GO" id="GO:0005741">
    <property type="term" value="C:mitochondrial outer membrane"/>
    <property type="evidence" value="ECO:0007669"/>
    <property type="project" value="UniProtKB-SubCell"/>
</dbReference>
<gene>
    <name evidence="2" type="ORF">BXYJ_LOCUS14497</name>
</gene>
<dbReference type="EMBL" id="CAJFDI010000006">
    <property type="protein sequence ID" value="CAD5234406.1"/>
    <property type="molecule type" value="Genomic_DNA"/>
</dbReference>
<comment type="subcellular location">
    <subcellularLocation>
        <location evidence="1">Mitochondrion outer membrane</location>
        <topology evidence="1">Single-pass type IV membrane protein</topology>
    </subcellularLocation>
    <subcellularLocation>
        <location evidence="1">Peroxisome</location>
    </subcellularLocation>
</comment>
<keyword evidence="1" id="KW-0812">Transmembrane</keyword>
<accession>A0A1I7SMF2</accession>
<keyword evidence="1" id="KW-0576">Peroxisome</keyword>
<sequence length="181" mass="20520">MNETLNSVEEFMEVPNHLYLAGRRGQRTQSISSAQDMFVPDKIVVGEGGRLIPHPKEPLEVVRDKLVMIDGTERVSPMPAHLTANEYIPEPKKAKKRVHPVLFESQESLNAAESITNLNNSLAVDLDPLRELKNVRRHLGRLATRVLELEDENQRRAIREYGLWTFVTGGFIILAFLIGKK</sequence>
<reference evidence="3" key="2">
    <citation type="submission" date="2020-08" db="EMBL/GenBank/DDBJ databases">
        <authorList>
            <person name="Kikuchi T."/>
        </authorList>
    </citation>
    <scope>NUCLEOTIDE SEQUENCE</scope>
    <source>
        <strain evidence="2">Ka4C1</strain>
    </source>
</reference>
<keyword evidence="1" id="KW-1000">Mitochondrion outer membrane</keyword>
<protein>
    <recommendedName>
        <fullName evidence="1">Mitochondrial fission factor</fullName>
    </recommendedName>
</protein>
<evidence type="ECO:0000256" key="1">
    <source>
        <dbReference type="RuleBase" id="RU368040"/>
    </source>
</evidence>
<dbReference type="eggNOG" id="ENOG502SEH8">
    <property type="taxonomic scope" value="Eukaryota"/>
</dbReference>
<dbReference type="WBParaSite" id="BXY_1423600.1">
    <property type="protein sequence ID" value="BXY_1423600.1"/>
    <property type="gene ID" value="BXY_1423600"/>
</dbReference>
<dbReference type="EMBL" id="CAJFCV020000006">
    <property type="protein sequence ID" value="CAG9130166.1"/>
    <property type="molecule type" value="Genomic_DNA"/>
</dbReference>
<keyword evidence="5" id="KW-1185">Reference proteome</keyword>
<keyword evidence="1" id="KW-0472">Membrane</keyword>
<dbReference type="InterPro" id="IPR008518">
    <property type="entry name" value="Mff/Tango-11"/>
</dbReference>
<keyword evidence="1" id="KW-0496">Mitochondrion</keyword>
<dbReference type="GO" id="GO:0090314">
    <property type="term" value="P:positive regulation of protein targeting to membrane"/>
    <property type="evidence" value="ECO:0007669"/>
    <property type="project" value="UniProtKB-UniRule"/>
</dbReference>